<dbReference type="EMBL" id="HACM01009706">
    <property type="protein sequence ID" value="CRZ10148.1"/>
    <property type="molecule type" value="Transcribed_RNA"/>
</dbReference>
<organism evidence="1">
    <name type="scientific">Spongospora subterranea</name>
    <dbReference type="NCBI Taxonomy" id="70186"/>
    <lineage>
        <taxon>Eukaryota</taxon>
        <taxon>Sar</taxon>
        <taxon>Rhizaria</taxon>
        <taxon>Endomyxa</taxon>
        <taxon>Phytomyxea</taxon>
        <taxon>Plasmodiophorida</taxon>
        <taxon>Plasmodiophoridae</taxon>
        <taxon>Spongospora</taxon>
    </lineage>
</organism>
<protein>
    <submittedName>
        <fullName evidence="1">Uncharacterized protein</fullName>
    </submittedName>
</protein>
<reference evidence="1" key="1">
    <citation type="submission" date="2015-04" db="EMBL/GenBank/DDBJ databases">
        <title>The genome sequence of the plant pathogenic Rhizarian Plasmodiophora brassicae reveals insights in its biotrophic life cycle and the origin of chitin synthesis.</title>
        <authorList>
            <person name="Schwelm A."/>
            <person name="Fogelqvist J."/>
            <person name="Knaust A."/>
            <person name="Julke S."/>
            <person name="Lilja T."/>
            <person name="Dhandapani V."/>
            <person name="Bonilla-Rosso G."/>
            <person name="Karlsson M."/>
            <person name="Shevchenko A."/>
            <person name="Choi S.R."/>
            <person name="Kim H.G."/>
            <person name="Park J.Y."/>
            <person name="Lim Y.P."/>
            <person name="Ludwig-Muller J."/>
            <person name="Dixelius C."/>
        </authorList>
    </citation>
    <scope>NUCLEOTIDE SEQUENCE</scope>
    <source>
        <tissue evidence="1">Potato root galls</tissue>
    </source>
</reference>
<accession>A0A0H5R7P6</accession>
<proteinExistence type="predicted"/>
<evidence type="ECO:0000313" key="1">
    <source>
        <dbReference type="EMBL" id="CRZ10148.1"/>
    </source>
</evidence>
<sequence>MMLAAYALPSNPPSSKPSFIRVCSVQRQHSSLVVRELSSNRVQSDIDPSRLYSLIGATSVGAGFALWNDEWSGSSRHWTLTYRPCTVRTILERSYDVQFDGDDALRQVPKTMMLTGSAAIPGCIHADQPMPISRLDHIPDPGVVNIPCPAVPIALDDVDVFLSPGDADMSPDIQDPIQGYEAESGDWHNWASIKTMPSRGGIAVAPYVVDY</sequence>
<dbReference type="AlphaFoldDB" id="A0A0H5R7P6"/>
<name>A0A0H5R7P6_9EUKA</name>